<evidence type="ECO:0000256" key="2">
    <source>
        <dbReference type="ARBA" id="ARBA00010687"/>
    </source>
</evidence>
<dbReference type="Gene3D" id="3.20.20.80">
    <property type="entry name" value="Glycosidases"/>
    <property type="match status" value="1"/>
</dbReference>
<feature type="chain" id="PRO_5007948628" description="Arabinogalactan endo-beta-1,4-galactanase" evidence="6">
    <location>
        <begin position="23"/>
        <end position="346"/>
    </location>
</feature>
<evidence type="ECO:0000256" key="5">
    <source>
        <dbReference type="ARBA" id="ARBA00023295"/>
    </source>
</evidence>
<dbReference type="GO" id="GO:0015926">
    <property type="term" value="F:glucosidase activity"/>
    <property type="evidence" value="ECO:0007669"/>
    <property type="project" value="InterPro"/>
</dbReference>
<dbReference type="PANTHER" id="PTHR34983:SF1">
    <property type="entry name" value="ARABINOGALACTAN ENDO-BETA-1,4-GALACTANASE A"/>
    <property type="match status" value="1"/>
</dbReference>
<organism evidence="7 8">
    <name type="scientific">Polaribacter atrinae</name>
    <dbReference type="NCBI Taxonomy" id="1333662"/>
    <lineage>
        <taxon>Bacteria</taxon>
        <taxon>Pseudomonadati</taxon>
        <taxon>Bacteroidota</taxon>
        <taxon>Flavobacteriia</taxon>
        <taxon>Flavobacteriales</taxon>
        <taxon>Flavobacteriaceae</taxon>
    </lineage>
</organism>
<dbReference type="OrthoDB" id="9768786at2"/>
<dbReference type="PANTHER" id="PTHR34983">
    <property type="entry name" value="ARABINOGALACTAN ENDO-BETA-1,4-GALACTANASE A"/>
    <property type="match status" value="1"/>
</dbReference>
<protein>
    <recommendedName>
        <fullName evidence="3 6">Arabinogalactan endo-beta-1,4-galactanase</fullName>
        <ecNumber evidence="3 6">3.2.1.89</ecNumber>
    </recommendedName>
</protein>
<gene>
    <name evidence="7" type="ORF">LPB303_12020</name>
</gene>
<dbReference type="EMBL" id="LVWE01000050">
    <property type="protein sequence ID" value="OAD44371.1"/>
    <property type="molecule type" value="Genomic_DNA"/>
</dbReference>
<dbReference type="GO" id="GO:0045490">
    <property type="term" value="P:pectin catabolic process"/>
    <property type="evidence" value="ECO:0007669"/>
    <property type="project" value="TreeGrafter"/>
</dbReference>
<dbReference type="STRING" id="1333662.LPB303_12020"/>
<accession>A0A176T9J6</accession>
<dbReference type="RefSeq" id="WP_082864256.1">
    <property type="nucleotide sequence ID" value="NZ_CP150660.1"/>
</dbReference>
<dbReference type="GO" id="GO:0031218">
    <property type="term" value="F:arabinogalactan endo-1,4-beta-galactosidase activity"/>
    <property type="evidence" value="ECO:0007669"/>
    <property type="project" value="UniProtKB-EC"/>
</dbReference>
<dbReference type="InterPro" id="IPR011683">
    <property type="entry name" value="Glyco_hydro_53"/>
</dbReference>
<dbReference type="InterPro" id="IPR017853">
    <property type="entry name" value="GH"/>
</dbReference>
<keyword evidence="8" id="KW-1185">Reference proteome</keyword>
<keyword evidence="4 6" id="KW-0378">Hydrolase</keyword>
<comment type="similarity">
    <text evidence="2 6">Belongs to the glycosyl hydrolase 53 family.</text>
</comment>
<dbReference type="Pfam" id="PF07745">
    <property type="entry name" value="Glyco_hydro_53"/>
    <property type="match status" value="1"/>
</dbReference>
<evidence type="ECO:0000256" key="6">
    <source>
        <dbReference type="RuleBase" id="RU361192"/>
    </source>
</evidence>
<comment type="caution">
    <text evidence="7">The sequence shown here is derived from an EMBL/GenBank/DDBJ whole genome shotgun (WGS) entry which is preliminary data.</text>
</comment>
<keyword evidence="5 6" id="KW-0326">Glycosidase</keyword>
<evidence type="ECO:0000313" key="8">
    <source>
        <dbReference type="Proteomes" id="UP000076923"/>
    </source>
</evidence>
<feature type="signal peptide" evidence="6">
    <location>
        <begin position="1"/>
        <end position="22"/>
    </location>
</feature>
<evidence type="ECO:0000256" key="1">
    <source>
        <dbReference type="ARBA" id="ARBA00001695"/>
    </source>
</evidence>
<evidence type="ECO:0000313" key="7">
    <source>
        <dbReference type="EMBL" id="OAD44371.1"/>
    </source>
</evidence>
<dbReference type="AlphaFoldDB" id="A0A176T9J6"/>
<proteinExistence type="inferred from homology"/>
<evidence type="ECO:0000256" key="4">
    <source>
        <dbReference type="ARBA" id="ARBA00022801"/>
    </source>
</evidence>
<name>A0A176T9J6_9FLAO</name>
<reference evidence="7 8" key="1">
    <citation type="submission" date="2016-02" db="EMBL/GenBank/DDBJ databases">
        <title>Draft genome sequence of Polaribacter atrinae KACC17473.</title>
        <authorList>
            <person name="Shin S.-K."/>
            <person name="Yi H."/>
        </authorList>
    </citation>
    <scope>NUCLEOTIDE SEQUENCE [LARGE SCALE GENOMIC DNA]</scope>
    <source>
        <strain evidence="7 8">KACC 17473</strain>
    </source>
</reference>
<comment type="catalytic activity">
    <reaction evidence="1 6">
        <text>The enzyme specifically hydrolyzes (1-&gt;4)-beta-D-galactosidic linkages in type I arabinogalactans.</text>
        <dbReference type="EC" id="3.2.1.89"/>
    </reaction>
</comment>
<keyword evidence="6" id="KW-0732">Signal</keyword>
<dbReference type="Proteomes" id="UP000076923">
    <property type="component" value="Unassembled WGS sequence"/>
</dbReference>
<evidence type="ECO:0000256" key="3">
    <source>
        <dbReference type="ARBA" id="ARBA00012556"/>
    </source>
</evidence>
<sequence length="346" mass="40322">MISTKKITLILSLVFLSQTTFSQEYMVGADLSFVKEAEDKGFSFKENNIVKPGLDIFREHGYNWIRLRLFNSPKELPNDLEYTISLAKEAKKKGYKFLLDYHYSDTWADPQKQFVPKDWEGKTQKEVEQLVYEFTKETMIAFREANVYPDMVQIGNEISNGMIWPYGKLPENWDNLAALLKAGINGVYASIGNNSSPKIMIHIDKGGDKEFTKYWFDKLHTYNIKYDVIGQSYYPWWHGSLLDLRECLNFTALTYKKDIVLVETAYNHSPAEYINKKPPFPETAEGQKEFLEEVNNIILNIPENRGKGLFWWEPAAPNKGFSYRTYFDENGNVKPVINVFDKYVRH</sequence>
<dbReference type="SUPFAM" id="SSF51445">
    <property type="entry name" value="(Trans)glycosidases"/>
    <property type="match status" value="1"/>
</dbReference>
<dbReference type="EC" id="3.2.1.89" evidence="3 6"/>